<organism evidence="3 4">
    <name type="scientific">Biomphalaria glabrata</name>
    <name type="common">Bloodfluke planorb</name>
    <name type="synonym">Freshwater snail</name>
    <dbReference type="NCBI Taxonomy" id="6526"/>
    <lineage>
        <taxon>Eukaryota</taxon>
        <taxon>Metazoa</taxon>
        <taxon>Spiralia</taxon>
        <taxon>Lophotrochozoa</taxon>
        <taxon>Mollusca</taxon>
        <taxon>Gastropoda</taxon>
        <taxon>Heterobranchia</taxon>
        <taxon>Euthyneura</taxon>
        <taxon>Panpulmonata</taxon>
        <taxon>Hygrophila</taxon>
        <taxon>Lymnaeoidea</taxon>
        <taxon>Planorbidae</taxon>
        <taxon>Biomphalaria</taxon>
    </lineage>
</organism>
<protein>
    <submittedName>
        <fullName evidence="4">Uncharacterized protein LOC129924414 isoform X1</fullName>
    </submittedName>
</protein>
<feature type="coiled-coil region" evidence="1">
    <location>
        <begin position="70"/>
        <end position="131"/>
    </location>
</feature>
<gene>
    <name evidence="4" type="primary">LOC129924414</name>
</gene>
<evidence type="ECO:0000256" key="2">
    <source>
        <dbReference type="SAM" id="MobiDB-lite"/>
    </source>
</evidence>
<dbReference type="GeneID" id="129924414"/>
<dbReference type="Proteomes" id="UP001165740">
    <property type="component" value="Chromosome 2"/>
</dbReference>
<keyword evidence="1" id="KW-0175">Coiled coil</keyword>
<evidence type="ECO:0000256" key="1">
    <source>
        <dbReference type="SAM" id="Coils"/>
    </source>
</evidence>
<name>A0A9W2ZI63_BIOGL</name>
<dbReference type="AlphaFoldDB" id="A0A9W2ZI63"/>
<reference evidence="4" key="1">
    <citation type="submission" date="2025-08" db="UniProtKB">
        <authorList>
            <consortium name="RefSeq"/>
        </authorList>
    </citation>
    <scope>IDENTIFICATION</scope>
</reference>
<dbReference type="RefSeq" id="XP_055874620.1">
    <property type="nucleotide sequence ID" value="XM_056018645.1"/>
</dbReference>
<proteinExistence type="predicted"/>
<evidence type="ECO:0000313" key="4">
    <source>
        <dbReference type="RefSeq" id="XP_055874620.1"/>
    </source>
</evidence>
<accession>A0A9W2ZI63</accession>
<evidence type="ECO:0000313" key="3">
    <source>
        <dbReference type="Proteomes" id="UP001165740"/>
    </source>
</evidence>
<sequence>MLLPHQFEVFEARSLHFLLLLFLIGGTLDNNLKIAVSTVLKVLFIRSPKIEDLNLSFKDYQKIFLQEDSFKKLYAVISKLQQENQNLLEKLNFMNHLENHESQLTAKEEELQRVNMTLQKFEKDNKVLQAMLKHTEVCEQKAPEVPNFQVIKKIELAYSRKMEEFERSIFGKDCNKMGAEFQSAVPMQGGAIGEPGERKSSSEKNGSVRGRTLIKETKMPEINEQSWRSKKK</sequence>
<feature type="region of interest" description="Disordered" evidence="2">
    <location>
        <begin position="187"/>
        <end position="232"/>
    </location>
</feature>
<keyword evidence="3" id="KW-1185">Reference proteome</keyword>